<evidence type="ECO:0000313" key="2">
    <source>
        <dbReference type="EMBL" id="SEG31796.1"/>
    </source>
</evidence>
<keyword evidence="1" id="KW-0812">Transmembrane</keyword>
<keyword evidence="1" id="KW-0472">Membrane</keyword>
<sequence length="102" mass="10555">MSKQTLGPGDLLVRTGAITFLVGTVGTVVTIAPLLLHTKRLPTPAYFVSMLMGLGLLLALLGLLRTALAQRQAAAASNAATAALRERAMAREAESGQAAAER</sequence>
<gene>
    <name evidence="2" type="ORF">SAMN05216223_104332</name>
</gene>
<dbReference type="RefSeq" id="WP_103885604.1">
    <property type="nucleotide sequence ID" value="NZ_FNVU01000004.1"/>
</dbReference>
<dbReference type="AlphaFoldDB" id="A0A1H5Z8W7"/>
<feature type="transmembrane region" description="Helical" evidence="1">
    <location>
        <begin position="12"/>
        <end position="32"/>
    </location>
</feature>
<protein>
    <submittedName>
        <fullName evidence="2">Uncharacterized protein</fullName>
    </submittedName>
</protein>
<reference evidence="2 3" key="1">
    <citation type="submission" date="2016-10" db="EMBL/GenBank/DDBJ databases">
        <authorList>
            <person name="de Groot N.N."/>
        </authorList>
    </citation>
    <scope>NUCLEOTIDE SEQUENCE [LARGE SCALE GENOMIC DNA]</scope>
    <source>
        <strain evidence="2 3">CGMCC 4.2023</strain>
    </source>
</reference>
<evidence type="ECO:0000313" key="3">
    <source>
        <dbReference type="Proteomes" id="UP000236754"/>
    </source>
</evidence>
<proteinExistence type="predicted"/>
<accession>A0A1H5Z8W7</accession>
<keyword evidence="3" id="KW-1185">Reference proteome</keyword>
<organism evidence="2 3">
    <name type="scientific">Actinacidiphila yanglinensis</name>
    <dbReference type="NCBI Taxonomy" id="310779"/>
    <lineage>
        <taxon>Bacteria</taxon>
        <taxon>Bacillati</taxon>
        <taxon>Actinomycetota</taxon>
        <taxon>Actinomycetes</taxon>
        <taxon>Kitasatosporales</taxon>
        <taxon>Streptomycetaceae</taxon>
        <taxon>Actinacidiphila</taxon>
    </lineage>
</organism>
<name>A0A1H5Z8W7_9ACTN</name>
<keyword evidence="1" id="KW-1133">Transmembrane helix</keyword>
<dbReference type="Proteomes" id="UP000236754">
    <property type="component" value="Unassembled WGS sequence"/>
</dbReference>
<evidence type="ECO:0000256" key="1">
    <source>
        <dbReference type="SAM" id="Phobius"/>
    </source>
</evidence>
<dbReference type="EMBL" id="FNVU01000004">
    <property type="protein sequence ID" value="SEG31796.1"/>
    <property type="molecule type" value="Genomic_DNA"/>
</dbReference>
<feature type="transmembrane region" description="Helical" evidence="1">
    <location>
        <begin position="44"/>
        <end position="64"/>
    </location>
</feature>